<feature type="transmembrane region" description="Helical" evidence="7">
    <location>
        <begin position="101"/>
        <end position="121"/>
    </location>
</feature>
<keyword evidence="10" id="KW-1185">Reference proteome</keyword>
<dbReference type="Pfam" id="PF20684">
    <property type="entry name" value="Fung_rhodopsin"/>
    <property type="match status" value="1"/>
</dbReference>
<proteinExistence type="inferred from homology"/>
<organism evidence="9 10">
    <name type="scientific">Tuber borchii</name>
    <name type="common">White truffle</name>
    <dbReference type="NCBI Taxonomy" id="42251"/>
    <lineage>
        <taxon>Eukaryota</taxon>
        <taxon>Fungi</taxon>
        <taxon>Dikarya</taxon>
        <taxon>Ascomycota</taxon>
        <taxon>Pezizomycotina</taxon>
        <taxon>Pezizomycetes</taxon>
        <taxon>Pezizales</taxon>
        <taxon>Tuberaceae</taxon>
        <taxon>Tuber</taxon>
    </lineage>
</organism>
<evidence type="ECO:0000256" key="4">
    <source>
        <dbReference type="ARBA" id="ARBA00023136"/>
    </source>
</evidence>
<evidence type="ECO:0000313" key="10">
    <source>
        <dbReference type="Proteomes" id="UP000244722"/>
    </source>
</evidence>
<evidence type="ECO:0000256" key="1">
    <source>
        <dbReference type="ARBA" id="ARBA00004141"/>
    </source>
</evidence>
<keyword evidence="4 7" id="KW-0472">Membrane</keyword>
<name>A0A2T7A1Y3_TUBBO</name>
<dbReference type="OrthoDB" id="5372266at2759"/>
<protein>
    <recommendedName>
        <fullName evidence="8">Rhodopsin domain-containing protein</fullName>
    </recommendedName>
</protein>
<feature type="transmembrane region" description="Helical" evidence="7">
    <location>
        <begin position="36"/>
        <end position="56"/>
    </location>
</feature>
<keyword evidence="2 7" id="KW-0812">Transmembrane</keyword>
<dbReference type="Proteomes" id="UP000244722">
    <property type="component" value="Unassembled WGS sequence"/>
</dbReference>
<dbReference type="AlphaFoldDB" id="A0A2T7A1Y3"/>
<keyword evidence="3 7" id="KW-1133">Transmembrane helix</keyword>
<dbReference type="EMBL" id="NESQ01000041">
    <property type="protein sequence ID" value="PUU81741.1"/>
    <property type="molecule type" value="Genomic_DNA"/>
</dbReference>
<dbReference type="GO" id="GO:0016020">
    <property type="term" value="C:membrane"/>
    <property type="evidence" value="ECO:0007669"/>
    <property type="project" value="UniProtKB-SubCell"/>
</dbReference>
<evidence type="ECO:0000259" key="8">
    <source>
        <dbReference type="Pfam" id="PF20684"/>
    </source>
</evidence>
<dbReference type="PANTHER" id="PTHR33048">
    <property type="entry name" value="PTH11-LIKE INTEGRAL MEMBRANE PROTEIN (AFU_ORTHOLOGUE AFUA_5G11245)"/>
    <property type="match status" value="1"/>
</dbReference>
<feature type="compositionally biased region" description="Basic and acidic residues" evidence="6">
    <location>
        <begin position="284"/>
        <end position="295"/>
    </location>
</feature>
<evidence type="ECO:0000256" key="3">
    <source>
        <dbReference type="ARBA" id="ARBA00022989"/>
    </source>
</evidence>
<feature type="domain" description="Rhodopsin" evidence="8">
    <location>
        <begin position="143"/>
        <end position="257"/>
    </location>
</feature>
<evidence type="ECO:0000256" key="2">
    <source>
        <dbReference type="ARBA" id="ARBA00022692"/>
    </source>
</evidence>
<evidence type="ECO:0000313" key="9">
    <source>
        <dbReference type="EMBL" id="PUU81741.1"/>
    </source>
</evidence>
<comment type="similarity">
    <text evidence="5">Belongs to the SAT4 family.</text>
</comment>
<gene>
    <name evidence="9" type="ORF">B9Z19DRAFT_1121880</name>
</gene>
<feature type="transmembrane region" description="Helical" evidence="7">
    <location>
        <begin position="12"/>
        <end position="29"/>
    </location>
</feature>
<feature type="transmembrane region" description="Helical" evidence="7">
    <location>
        <begin position="234"/>
        <end position="256"/>
    </location>
</feature>
<comment type="caution">
    <text evidence="9">The sequence shown here is derived from an EMBL/GenBank/DDBJ whole genome shotgun (WGS) entry which is preliminary data.</text>
</comment>
<dbReference type="STRING" id="42251.A0A2T7A1Y3"/>
<sequence length="343" mass="37870">MSVTPEGMIGILWFFIVFDATFLAIRLYLIITRPRVTIAAFASEACVFAAFLLFSLETSSTTVYQAMRIKYRNDPTVPKSLGMPRETLILIFKFQLAEVEMYITGVWLVKGSFLALYFDIFRSLPPRIRRMLQLTTIYTALSWSIENHCTSFRSTLGTTFPMVTNVTTDLLIMVIPILVLRTLNLRRTEIFAIAFLLSLGCLTVIAALLRFAYVTKRNALGKSGSPNLVTQAQIWSYAEVCIAIFAACLPAGRVVLARRRLCSTPGGSSGLETSGFSRKMGGSRQERLPGHENSPEHGLVVFKTTSFGVESTAELTGGKAGSGGRFWRGKPAPQHESVELGPV</sequence>
<feature type="transmembrane region" description="Helical" evidence="7">
    <location>
        <begin position="190"/>
        <end position="214"/>
    </location>
</feature>
<dbReference type="PANTHER" id="PTHR33048:SF92">
    <property type="entry name" value="INTEGRAL MEMBRANE PROTEIN"/>
    <property type="match status" value="1"/>
</dbReference>
<evidence type="ECO:0000256" key="7">
    <source>
        <dbReference type="SAM" id="Phobius"/>
    </source>
</evidence>
<comment type="subcellular location">
    <subcellularLocation>
        <location evidence="1">Membrane</location>
        <topology evidence="1">Multi-pass membrane protein</topology>
    </subcellularLocation>
</comment>
<dbReference type="InterPro" id="IPR049326">
    <property type="entry name" value="Rhodopsin_dom_fungi"/>
</dbReference>
<accession>A0A2T7A1Y3</accession>
<evidence type="ECO:0000256" key="6">
    <source>
        <dbReference type="SAM" id="MobiDB-lite"/>
    </source>
</evidence>
<reference evidence="9 10" key="1">
    <citation type="submission" date="2017-04" db="EMBL/GenBank/DDBJ databases">
        <title>Draft genome sequence of Tuber borchii Vittad., a whitish edible truffle.</title>
        <authorList>
            <consortium name="DOE Joint Genome Institute"/>
            <person name="Murat C."/>
            <person name="Kuo A."/>
            <person name="Barry K.W."/>
            <person name="Clum A."/>
            <person name="Dockter R.B."/>
            <person name="Fauchery L."/>
            <person name="Iotti M."/>
            <person name="Kohler A."/>
            <person name="Labutti K."/>
            <person name="Lindquist E.A."/>
            <person name="Lipzen A."/>
            <person name="Ohm R.A."/>
            <person name="Wang M."/>
            <person name="Grigoriev I.V."/>
            <person name="Zambonelli A."/>
            <person name="Martin F.M."/>
        </authorList>
    </citation>
    <scope>NUCLEOTIDE SEQUENCE [LARGE SCALE GENOMIC DNA]</scope>
    <source>
        <strain evidence="9 10">Tbo3840</strain>
    </source>
</reference>
<evidence type="ECO:0000256" key="5">
    <source>
        <dbReference type="ARBA" id="ARBA00038359"/>
    </source>
</evidence>
<feature type="region of interest" description="Disordered" evidence="6">
    <location>
        <begin position="314"/>
        <end position="343"/>
    </location>
</feature>
<dbReference type="InterPro" id="IPR052337">
    <property type="entry name" value="SAT4-like"/>
</dbReference>
<feature type="region of interest" description="Disordered" evidence="6">
    <location>
        <begin position="265"/>
        <end position="296"/>
    </location>
</feature>